<feature type="region of interest" description="Disordered" evidence="1">
    <location>
        <begin position="39"/>
        <end position="79"/>
    </location>
</feature>
<name>A0A084WLD1_ANOSI</name>
<dbReference type="Proteomes" id="UP000030765">
    <property type="component" value="Unassembled WGS sequence"/>
</dbReference>
<evidence type="ECO:0000313" key="3">
    <source>
        <dbReference type="EMBL" id="KFB51025.1"/>
    </source>
</evidence>
<dbReference type="EMBL" id="KE525350">
    <property type="protein sequence ID" value="KFB51025.1"/>
    <property type="molecule type" value="Genomic_DNA"/>
</dbReference>
<dbReference type="AlphaFoldDB" id="A0A084WLD1"/>
<reference evidence="4" key="2">
    <citation type="submission" date="2020-05" db="UniProtKB">
        <authorList>
            <consortium name="EnsemblMetazoa"/>
        </authorList>
    </citation>
    <scope>IDENTIFICATION</scope>
</reference>
<proteinExistence type="predicted"/>
<dbReference type="VEuPathDB" id="VectorBase:ASIC019074"/>
<evidence type="ECO:0000256" key="2">
    <source>
        <dbReference type="SAM" id="Phobius"/>
    </source>
</evidence>
<accession>A0A084WLD1</accession>
<organism evidence="3">
    <name type="scientific">Anopheles sinensis</name>
    <name type="common">Mosquito</name>
    <dbReference type="NCBI Taxonomy" id="74873"/>
    <lineage>
        <taxon>Eukaryota</taxon>
        <taxon>Metazoa</taxon>
        <taxon>Ecdysozoa</taxon>
        <taxon>Arthropoda</taxon>
        <taxon>Hexapoda</taxon>
        <taxon>Insecta</taxon>
        <taxon>Pterygota</taxon>
        <taxon>Neoptera</taxon>
        <taxon>Endopterygota</taxon>
        <taxon>Diptera</taxon>
        <taxon>Nematocera</taxon>
        <taxon>Culicoidea</taxon>
        <taxon>Culicidae</taxon>
        <taxon>Anophelinae</taxon>
        <taxon>Anopheles</taxon>
    </lineage>
</organism>
<keyword evidence="2" id="KW-0812">Transmembrane</keyword>
<gene>
    <name evidence="3" type="ORF">ZHAS_00019074</name>
</gene>
<reference evidence="3 5" key="1">
    <citation type="journal article" date="2014" name="BMC Genomics">
        <title>Genome sequence of Anopheles sinensis provides insight into genetics basis of mosquito competence for malaria parasites.</title>
        <authorList>
            <person name="Zhou D."/>
            <person name="Zhang D."/>
            <person name="Ding G."/>
            <person name="Shi L."/>
            <person name="Hou Q."/>
            <person name="Ye Y."/>
            <person name="Xu Y."/>
            <person name="Zhou H."/>
            <person name="Xiong C."/>
            <person name="Li S."/>
            <person name="Yu J."/>
            <person name="Hong S."/>
            <person name="Yu X."/>
            <person name="Zou P."/>
            <person name="Chen C."/>
            <person name="Chang X."/>
            <person name="Wang W."/>
            <person name="Lv Y."/>
            <person name="Sun Y."/>
            <person name="Ma L."/>
            <person name="Shen B."/>
            <person name="Zhu C."/>
        </authorList>
    </citation>
    <scope>NUCLEOTIDE SEQUENCE [LARGE SCALE GENOMIC DNA]</scope>
</reference>
<protein>
    <submittedName>
        <fullName evidence="3 4">Peptidase</fullName>
    </submittedName>
</protein>
<evidence type="ECO:0000313" key="4">
    <source>
        <dbReference type="EnsemblMetazoa" id="ASIC019074-PA"/>
    </source>
</evidence>
<sequence length="146" mass="15762">MEMGLPAMHLAFKNATAHIGGPEGSWVDRDPVVFPRQATVNKPRSKAFGGKDTKRTTPHAGSAKPVNGVGTVGREQTRKQKSKTAFTALLMVAGSLLLLLQGGATMQNVPKTSVRKERMLDGPIRNEQRISPDARQLFSSPCTKVL</sequence>
<evidence type="ECO:0000256" key="1">
    <source>
        <dbReference type="SAM" id="MobiDB-lite"/>
    </source>
</evidence>
<keyword evidence="2" id="KW-0472">Membrane</keyword>
<dbReference type="EMBL" id="ATLV01024222">
    <property type="status" value="NOT_ANNOTATED_CDS"/>
    <property type="molecule type" value="Genomic_DNA"/>
</dbReference>
<evidence type="ECO:0000313" key="5">
    <source>
        <dbReference type="Proteomes" id="UP000030765"/>
    </source>
</evidence>
<keyword evidence="5" id="KW-1185">Reference proteome</keyword>
<feature type="transmembrane region" description="Helical" evidence="2">
    <location>
        <begin position="84"/>
        <end position="104"/>
    </location>
</feature>
<dbReference type="EnsemblMetazoa" id="ASIC019074-RA">
    <property type="protein sequence ID" value="ASIC019074-PA"/>
    <property type="gene ID" value="ASIC019074"/>
</dbReference>
<keyword evidence="2" id="KW-1133">Transmembrane helix</keyword>